<name>A0A0E9V362_ANGAN</name>
<protein>
    <submittedName>
        <fullName evidence="1">Uncharacterized protein</fullName>
    </submittedName>
</protein>
<proteinExistence type="predicted"/>
<dbReference type="EMBL" id="GBXM01036156">
    <property type="protein sequence ID" value="JAH72421.1"/>
    <property type="molecule type" value="Transcribed_RNA"/>
</dbReference>
<reference evidence="1" key="2">
    <citation type="journal article" date="2015" name="Fish Shellfish Immunol.">
        <title>Early steps in the European eel (Anguilla anguilla)-Vibrio vulnificus interaction in the gills: Role of the RtxA13 toxin.</title>
        <authorList>
            <person name="Callol A."/>
            <person name="Pajuelo D."/>
            <person name="Ebbesson L."/>
            <person name="Teles M."/>
            <person name="MacKenzie S."/>
            <person name="Amaro C."/>
        </authorList>
    </citation>
    <scope>NUCLEOTIDE SEQUENCE</scope>
</reference>
<organism evidence="1">
    <name type="scientific">Anguilla anguilla</name>
    <name type="common">European freshwater eel</name>
    <name type="synonym">Muraena anguilla</name>
    <dbReference type="NCBI Taxonomy" id="7936"/>
    <lineage>
        <taxon>Eukaryota</taxon>
        <taxon>Metazoa</taxon>
        <taxon>Chordata</taxon>
        <taxon>Craniata</taxon>
        <taxon>Vertebrata</taxon>
        <taxon>Euteleostomi</taxon>
        <taxon>Actinopterygii</taxon>
        <taxon>Neopterygii</taxon>
        <taxon>Teleostei</taxon>
        <taxon>Anguilliformes</taxon>
        <taxon>Anguillidae</taxon>
        <taxon>Anguilla</taxon>
    </lineage>
</organism>
<reference evidence="1" key="1">
    <citation type="submission" date="2014-11" db="EMBL/GenBank/DDBJ databases">
        <authorList>
            <person name="Amaro Gonzalez C."/>
        </authorList>
    </citation>
    <scope>NUCLEOTIDE SEQUENCE</scope>
</reference>
<accession>A0A0E9V362</accession>
<evidence type="ECO:0000313" key="1">
    <source>
        <dbReference type="EMBL" id="JAH72421.1"/>
    </source>
</evidence>
<sequence>MPQPKRSRGEQR</sequence>